<evidence type="ECO:0000313" key="2">
    <source>
        <dbReference type="EMBL" id="CAK0894899.1"/>
    </source>
</evidence>
<feature type="region of interest" description="Disordered" evidence="1">
    <location>
        <begin position="342"/>
        <end position="517"/>
    </location>
</feature>
<feature type="region of interest" description="Disordered" evidence="1">
    <location>
        <begin position="134"/>
        <end position="160"/>
    </location>
</feature>
<feature type="compositionally biased region" description="Basic and acidic residues" evidence="1">
    <location>
        <begin position="464"/>
        <end position="473"/>
    </location>
</feature>
<evidence type="ECO:0000256" key="1">
    <source>
        <dbReference type="SAM" id="MobiDB-lite"/>
    </source>
</evidence>
<comment type="caution">
    <text evidence="2">The sequence shown here is derived from an EMBL/GenBank/DDBJ whole genome shotgun (WGS) entry which is preliminary data.</text>
</comment>
<name>A0ABN9XAG9_9DINO</name>
<feature type="region of interest" description="Disordered" evidence="1">
    <location>
        <begin position="220"/>
        <end position="247"/>
    </location>
</feature>
<protein>
    <submittedName>
        <fullName evidence="2">Uncharacterized protein</fullName>
    </submittedName>
</protein>
<feature type="compositionally biased region" description="Low complexity" evidence="1">
    <location>
        <begin position="388"/>
        <end position="455"/>
    </location>
</feature>
<evidence type="ECO:0000313" key="3">
    <source>
        <dbReference type="Proteomes" id="UP001189429"/>
    </source>
</evidence>
<gene>
    <name evidence="2" type="ORF">PCOR1329_LOCUS73799</name>
</gene>
<dbReference type="EMBL" id="CAUYUJ010019960">
    <property type="protein sequence ID" value="CAK0894899.1"/>
    <property type="molecule type" value="Genomic_DNA"/>
</dbReference>
<feature type="region of interest" description="Disordered" evidence="1">
    <location>
        <begin position="312"/>
        <end position="331"/>
    </location>
</feature>
<feature type="compositionally biased region" description="Polar residues" evidence="1">
    <location>
        <begin position="474"/>
        <end position="487"/>
    </location>
</feature>
<accession>A0ABN9XAG9</accession>
<organism evidence="2 3">
    <name type="scientific">Prorocentrum cordatum</name>
    <dbReference type="NCBI Taxonomy" id="2364126"/>
    <lineage>
        <taxon>Eukaryota</taxon>
        <taxon>Sar</taxon>
        <taxon>Alveolata</taxon>
        <taxon>Dinophyceae</taxon>
        <taxon>Prorocentrales</taxon>
        <taxon>Prorocentraceae</taxon>
        <taxon>Prorocentrum</taxon>
    </lineage>
</organism>
<proteinExistence type="predicted"/>
<sequence>MAGDVGSLYGLLRKAKPLWSGEELRKVHEKLNRVDIRDAEALGRAVYDGKLNAALASAGERRLKSSTVTQLKILVRDIHRNKQAELECASIVGRRRCYCGVCQYCAQAHEPHPLQHSKSQGALPKALSVWPTVPAKAAPSRSPHARRPPAFGGAGAPPSALRRTGEAIAAGAVALGQRSAAERVSMLGKQLRLATEGLAKASQEASSGSRHTLADGAEWDARRQTSQAAGGRAPGRPSLQPTNSAMPLPAVDESAAYAAQSMPQLRRSQIFSKKRVSVIDQVHTAKEDDDAPARPASAWEDTLPGRLAMPQQVGERAAQPTTAPREGSAAQMDNVHDDISAWTVDADGPSRDLSTAGSALDPWSADAPARSSVRRVLQQSVEDRRGTAAPPGAAAAQAQLGADAAAARVSEAAGSSPSSGPRSPSSTGRARAAGAGQGFQSSLSPVASSAPSLSPIGEAAELARGPRRDREAMRNSQHSEVTLSSAVRTPLRPPRGEELAPVAGKSDRRTRMIRAYG</sequence>
<dbReference type="Proteomes" id="UP001189429">
    <property type="component" value="Unassembled WGS sequence"/>
</dbReference>
<feature type="region of interest" description="Disordered" evidence="1">
    <location>
        <begin position="284"/>
        <end position="303"/>
    </location>
</feature>
<reference evidence="2" key="1">
    <citation type="submission" date="2023-10" db="EMBL/GenBank/DDBJ databases">
        <authorList>
            <person name="Chen Y."/>
            <person name="Shah S."/>
            <person name="Dougan E. K."/>
            <person name="Thang M."/>
            <person name="Chan C."/>
        </authorList>
    </citation>
    <scope>NUCLEOTIDE SEQUENCE [LARGE SCALE GENOMIC DNA]</scope>
</reference>
<keyword evidence="3" id="KW-1185">Reference proteome</keyword>